<comment type="caution">
    <text evidence="3">The sequence shown here is derived from an EMBL/GenBank/DDBJ whole genome shotgun (WGS) entry which is preliminary data.</text>
</comment>
<feature type="region of interest" description="Disordered" evidence="2">
    <location>
        <begin position="180"/>
        <end position="207"/>
    </location>
</feature>
<proteinExistence type="predicted"/>
<keyword evidence="1" id="KW-0175">Coiled coil</keyword>
<dbReference type="AlphaFoldDB" id="A0AAD7I330"/>
<dbReference type="Proteomes" id="UP001215280">
    <property type="component" value="Unassembled WGS sequence"/>
</dbReference>
<feature type="region of interest" description="Disordered" evidence="2">
    <location>
        <begin position="318"/>
        <end position="395"/>
    </location>
</feature>
<feature type="region of interest" description="Disordered" evidence="2">
    <location>
        <begin position="131"/>
        <end position="150"/>
    </location>
</feature>
<keyword evidence="4" id="KW-1185">Reference proteome</keyword>
<feature type="coiled-coil region" evidence="1">
    <location>
        <begin position="97"/>
        <end position="129"/>
    </location>
</feature>
<accession>A0AAD7I330</accession>
<feature type="compositionally biased region" description="Low complexity" evidence="2">
    <location>
        <begin position="355"/>
        <end position="374"/>
    </location>
</feature>
<sequence>MVQETDVYWRARGGRDTCCAHKQNSTQQKFEIPSLTRTTICPPATHTRRNTLNDANKENPTVLTTAAKSSAVNIDAFAEQLEKKYNIEGNNTLDIIYARQENEAQHATIEAQASELQALMRKVESLQAALGGGDGGKVAAPAPGPAPAAAPVIDEEEGNAAADQLARENAELRKQLADALATPAHRADGDSDTADTAAPGSILRPAGSAGKDFGIQALMGLGHGQRNRDKYKSIQRGVKDFVIRGGVNWEKPWAETSSETKSKVYAVARELHPILRRFHNDWATEELIKQYIKNRRNNVYRNKWLQVPAKYAYLKANAAKRDPSAPRGRQNKLAKVATAKKTKAVKERSAKSKSVKASTSGSKALSSASQSKQKVYSDVEEGSNDEMSIDGSDSE</sequence>
<dbReference type="EMBL" id="JARJLG010000164">
    <property type="protein sequence ID" value="KAJ7733999.1"/>
    <property type="molecule type" value="Genomic_DNA"/>
</dbReference>
<name>A0AAD7I330_9AGAR</name>
<evidence type="ECO:0000256" key="2">
    <source>
        <dbReference type="SAM" id="MobiDB-lite"/>
    </source>
</evidence>
<reference evidence="3" key="1">
    <citation type="submission" date="2023-03" db="EMBL/GenBank/DDBJ databases">
        <title>Massive genome expansion in bonnet fungi (Mycena s.s.) driven by repeated elements and novel gene families across ecological guilds.</title>
        <authorList>
            <consortium name="Lawrence Berkeley National Laboratory"/>
            <person name="Harder C.B."/>
            <person name="Miyauchi S."/>
            <person name="Viragh M."/>
            <person name="Kuo A."/>
            <person name="Thoen E."/>
            <person name="Andreopoulos B."/>
            <person name="Lu D."/>
            <person name="Skrede I."/>
            <person name="Drula E."/>
            <person name="Henrissat B."/>
            <person name="Morin E."/>
            <person name="Kohler A."/>
            <person name="Barry K."/>
            <person name="LaButti K."/>
            <person name="Morin E."/>
            <person name="Salamov A."/>
            <person name="Lipzen A."/>
            <person name="Mereny Z."/>
            <person name="Hegedus B."/>
            <person name="Baldrian P."/>
            <person name="Stursova M."/>
            <person name="Weitz H."/>
            <person name="Taylor A."/>
            <person name="Grigoriev I.V."/>
            <person name="Nagy L.G."/>
            <person name="Martin F."/>
            <person name="Kauserud H."/>
        </authorList>
    </citation>
    <scope>NUCLEOTIDE SEQUENCE</scope>
    <source>
        <strain evidence="3">CBHHK188m</strain>
    </source>
</reference>
<organism evidence="3 4">
    <name type="scientific">Mycena maculata</name>
    <dbReference type="NCBI Taxonomy" id="230809"/>
    <lineage>
        <taxon>Eukaryota</taxon>
        <taxon>Fungi</taxon>
        <taxon>Dikarya</taxon>
        <taxon>Basidiomycota</taxon>
        <taxon>Agaricomycotina</taxon>
        <taxon>Agaricomycetes</taxon>
        <taxon>Agaricomycetidae</taxon>
        <taxon>Agaricales</taxon>
        <taxon>Marasmiineae</taxon>
        <taxon>Mycenaceae</taxon>
        <taxon>Mycena</taxon>
    </lineage>
</organism>
<feature type="compositionally biased region" description="Acidic residues" evidence="2">
    <location>
        <begin position="378"/>
        <end position="395"/>
    </location>
</feature>
<evidence type="ECO:0000313" key="3">
    <source>
        <dbReference type="EMBL" id="KAJ7733999.1"/>
    </source>
</evidence>
<protein>
    <submittedName>
        <fullName evidence="3">Uncharacterized protein</fullName>
    </submittedName>
</protein>
<evidence type="ECO:0000313" key="4">
    <source>
        <dbReference type="Proteomes" id="UP001215280"/>
    </source>
</evidence>
<gene>
    <name evidence="3" type="ORF">DFH07DRAFT_967754</name>
</gene>
<evidence type="ECO:0000256" key="1">
    <source>
        <dbReference type="SAM" id="Coils"/>
    </source>
</evidence>